<keyword evidence="7" id="KW-1185">Reference proteome</keyword>
<dbReference type="GO" id="GO:0000435">
    <property type="term" value="P:positive regulation of transcription from RNA polymerase II promoter by galactose"/>
    <property type="evidence" value="ECO:0007669"/>
    <property type="project" value="TreeGrafter"/>
</dbReference>
<organism evidence="6 7">
    <name type="scientific">Aspergillus nomiae NRRL (strain ATCC 15546 / NRRL 13137 / CBS 260.88 / M93)</name>
    <dbReference type="NCBI Taxonomy" id="1509407"/>
    <lineage>
        <taxon>Eukaryota</taxon>
        <taxon>Fungi</taxon>
        <taxon>Dikarya</taxon>
        <taxon>Ascomycota</taxon>
        <taxon>Pezizomycotina</taxon>
        <taxon>Eurotiomycetes</taxon>
        <taxon>Eurotiomycetidae</taxon>
        <taxon>Eurotiales</taxon>
        <taxon>Aspergillaceae</taxon>
        <taxon>Aspergillus</taxon>
        <taxon>Aspergillus subgen. Circumdati</taxon>
    </lineage>
</organism>
<dbReference type="STRING" id="1509407.A0A0L1J4H4"/>
<dbReference type="Proteomes" id="UP000037505">
    <property type="component" value="Unassembled WGS sequence"/>
</dbReference>
<dbReference type="SMART" id="SM00066">
    <property type="entry name" value="GAL4"/>
    <property type="match status" value="1"/>
</dbReference>
<comment type="caution">
    <text evidence="6">The sequence shown here is derived from an EMBL/GenBank/DDBJ whole genome shotgun (WGS) entry which is preliminary data.</text>
</comment>
<evidence type="ECO:0000313" key="7">
    <source>
        <dbReference type="Proteomes" id="UP000037505"/>
    </source>
</evidence>
<dbReference type="PANTHER" id="PTHR47424:SF3">
    <property type="entry name" value="REGULATORY PROTEIN GAL4"/>
    <property type="match status" value="1"/>
</dbReference>
<evidence type="ECO:0000313" key="6">
    <source>
        <dbReference type="EMBL" id="KNG86570.1"/>
    </source>
</evidence>
<gene>
    <name evidence="6" type="ORF">ANOM_003825</name>
</gene>
<dbReference type="PROSITE" id="PS00463">
    <property type="entry name" value="ZN2_CY6_FUNGAL_1"/>
    <property type="match status" value="1"/>
</dbReference>
<evidence type="ECO:0000256" key="1">
    <source>
        <dbReference type="ARBA" id="ARBA00023015"/>
    </source>
</evidence>
<sequence>MVTTNPRAANACESCRRRKVKCSGDQPCRSCVRHNWECVPGHAGRRKYSEAYVLPPLLSQTMRSFR</sequence>
<protein>
    <recommendedName>
        <fullName evidence="5">Zn(2)-C6 fungal-type domain-containing protein</fullName>
    </recommendedName>
</protein>
<proteinExistence type="predicted"/>
<dbReference type="GO" id="GO:0008270">
    <property type="term" value="F:zinc ion binding"/>
    <property type="evidence" value="ECO:0007669"/>
    <property type="project" value="InterPro"/>
</dbReference>
<dbReference type="InterPro" id="IPR051127">
    <property type="entry name" value="Fungal_SecMet_Regulators"/>
</dbReference>
<keyword evidence="2" id="KW-0238">DNA-binding</keyword>
<keyword evidence="3" id="KW-0804">Transcription</keyword>
<dbReference type="InterPro" id="IPR036864">
    <property type="entry name" value="Zn2-C6_fun-type_DNA-bd_sf"/>
</dbReference>
<evidence type="ECO:0000256" key="3">
    <source>
        <dbReference type="ARBA" id="ARBA00023163"/>
    </source>
</evidence>
<dbReference type="RefSeq" id="XP_015407493.1">
    <property type="nucleotide sequence ID" value="XM_015549082.1"/>
</dbReference>
<evidence type="ECO:0000256" key="4">
    <source>
        <dbReference type="ARBA" id="ARBA00023242"/>
    </source>
</evidence>
<feature type="domain" description="Zn(2)-C6 fungal-type" evidence="5">
    <location>
        <begin position="11"/>
        <end position="39"/>
    </location>
</feature>
<dbReference type="GO" id="GO:0005634">
    <property type="term" value="C:nucleus"/>
    <property type="evidence" value="ECO:0007669"/>
    <property type="project" value="TreeGrafter"/>
</dbReference>
<dbReference type="InterPro" id="IPR001138">
    <property type="entry name" value="Zn2Cys6_DnaBD"/>
</dbReference>
<keyword evidence="4" id="KW-0539">Nucleus</keyword>
<dbReference type="Gene3D" id="4.10.240.10">
    <property type="entry name" value="Zn(2)-C6 fungal-type DNA-binding domain"/>
    <property type="match status" value="1"/>
</dbReference>
<dbReference type="PROSITE" id="PS50048">
    <property type="entry name" value="ZN2_CY6_FUNGAL_2"/>
    <property type="match status" value="1"/>
</dbReference>
<keyword evidence="1" id="KW-0805">Transcription regulation</keyword>
<dbReference type="GO" id="GO:0000978">
    <property type="term" value="F:RNA polymerase II cis-regulatory region sequence-specific DNA binding"/>
    <property type="evidence" value="ECO:0007669"/>
    <property type="project" value="TreeGrafter"/>
</dbReference>
<dbReference type="SUPFAM" id="SSF57701">
    <property type="entry name" value="Zn2/Cys6 DNA-binding domain"/>
    <property type="match status" value="1"/>
</dbReference>
<dbReference type="EMBL" id="JNOM01000110">
    <property type="protein sequence ID" value="KNG86570.1"/>
    <property type="molecule type" value="Genomic_DNA"/>
</dbReference>
<accession>A0A0L1J4H4</accession>
<name>A0A0L1J4H4_ASPN3</name>
<dbReference type="CDD" id="cd00067">
    <property type="entry name" value="GAL4"/>
    <property type="match status" value="1"/>
</dbReference>
<dbReference type="AlphaFoldDB" id="A0A0L1J4H4"/>
<dbReference type="GO" id="GO:0000981">
    <property type="term" value="F:DNA-binding transcription factor activity, RNA polymerase II-specific"/>
    <property type="evidence" value="ECO:0007669"/>
    <property type="project" value="InterPro"/>
</dbReference>
<dbReference type="OrthoDB" id="10261408at2759"/>
<dbReference type="GeneID" id="26805629"/>
<dbReference type="Pfam" id="PF00172">
    <property type="entry name" value="Zn_clus"/>
    <property type="match status" value="1"/>
</dbReference>
<reference evidence="6 7" key="1">
    <citation type="submission" date="2014-06" db="EMBL/GenBank/DDBJ databases">
        <title>The Genome of the Aflatoxigenic Filamentous Fungus Aspergillus nomius.</title>
        <authorList>
            <person name="Moore M.G."/>
            <person name="Shannon B.M."/>
            <person name="Brian M.M."/>
        </authorList>
    </citation>
    <scope>NUCLEOTIDE SEQUENCE [LARGE SCALE GENOMIC DNA]</scope>
    <source>
        <strain evidence="6 7">NRRL 13137</strain>
    </source>
</reference>
<evidence type="ECO:0000256" key="2">
    <source>
        <dbReference type="ARBA" id="ARBA00023125"/>
    </source>
</evidence>
<dbReference type="PANTHER" id="PTHR47424">
    <property type="entry name" value="REGULATORY PROTEIN GAL4"/>
    <property type="match status" value="1"/>
</dbReference>
<evidence type="ECO:0000259" key="5">
    <source>
        <dbReference type="PROSITE" id="PS50048"/>
    </source>
</evidence>